<dbReference type="Proteomes" id="UP001163687">
    <property type="component" value="Chromosome"/>
</dbReference>
<evidence type="ECO:0000313" key="3">
    <source>
        <dbReference type="Proteomes" id="UP001163687"/>
    </source>
</evidence>
<evidence type="ECO:0000313" key="2">
    <source>
        <dbReference type="EMBL" id="BDG61372.1"/>
    </source>
</evidence>
<accession>A0AA35CLK2</accession>
<sequence length="114" mass="12263">MNCGDWPGGSAAEQCAGVHADPTRSEVRAMDARLAVADRLEGGVSFSTANLAKLDVDALFLDTTSTHFEIVEEDGEGEGIRGRAHPKEHRTGFVRHASRRPTQVKPIAGCTAYR</sequence>
<proteinExistence type="predicted"/>
<evidence type="ECO:0000256" key="1">
    <source>
        <dbReference type="SAM" id="MobiDB-lite"/>
    </source>
</evidence>
<gene>
    <name evidence="2" type="ORF">caldi_24620</name>
</gene>
<feature type="region of interest" description="Disordered" evidence="1">
    <location>
        <begin position="1"/>
        <end position="24"/>
    </location>
</feature>
<dbReference type="EMBL" id="AP025628">
    <property type="protein sequence ID" value="BDG61372.1"/>
    <property type="molecule type" value="Genomic_DNA"/>
</dbReference>
<keyword evidence="3" id="KW-1185">Reference proteome</keyword>
<name>A0AA35CLK2_9FIRM</name>
<organism evidence="2 3">
    <name type="scientific">Caldinitratiruptor microaerophilus</name>
    <dbReference type="NCBI Taxonomy" id="671077"/>
    <lineage>
        <taxon>Bacteria</taxon>
        <taxon>Bacillati</taxon>
        <taxon>Bacillota</taxon>
        <taxon>Clostridia</taxon>
        <taxon>Eubacteriales</taxon>
        <taxon>Symbiobacteriaceae</taxon>
        <taxon>Caldinitratiruptor</taxon>
    </lineage>
</organism>
<dbReference type="KEGG" id="cmic:caldi_24620"/>
<protein>
    <submittedName>
        <fullName evidence="2">Uncharacterized protein</fullName>
    </submittedName>
</protein>
<reference evidence="2" key="1">
    <citation type="submission" date="2022-03" db="EMBL/GenBank/DDBJ databases">
        <title>Complete genome sequence of Caldinitratiruptor microaerophilus.</title>
        <authorList>
            <person name="Mukaiyama R."/>
            <person name="Nishiyama T."/>
            <person name="Ueda K."/>
        </authorList>
    </citation>
    <scope>NUCLEOTIDE SEQUENCE</scope>
    <source>
        <strain evidence="2">JCM 16183</strain>
    </source>
</reference>
<dbReference type="AlphaFoldDB" id="A0AA35CLK2"/>